<dbReference type="InterPro" id="IPR003848">
    <property type="entry name" value="DUF218"/>
</dbReference>
<name>A0A1T4KC51_9HYPH</name>
<dbReference type="CDD" id="cd06259">
    <property type="entry name" value="YdcF-like"/>
    <property type="match status" value="1"/>
</dbReference>
<reference evidence="4" key="1">
    <citation type="submission" date="2017-02" db="EMBL/GenBank/DDBJ databases">
        <authorList>
            <person name="Varghese N."/>
            <person name="Submissions S."/>
        </authorList>
    </citation>
    <scope>NUCLEOTIDE SEQUENCE [LARGE SCALE GENOMIC DNA]</scope>
    <source>
        <strain evidence="4">ATCC 27094</strain>
    </source>
</reference>
<dbReference type="PANTHER" id="PTHR30336">
    <property type="entry name" value="INNER MEMBRANE PROTEIN, PROBABLE PERMEASE"/>
    <property type="match status" value="1"/>
</dbReference>
<dbReference type="Pfam" id="PF02698">
    <property type="entry name" value="DUF218"/>
    <property type="match status" value="1"/>
</dbReference>
<proteinExistence type="predicted"/>
<dbReference type="GO" id="GO:0005886">
    <property type="term" value="C:plasma membrane"/>
    <property type="evidence" value="ECO:0007669"/>
    <property type="project" value="TreeGrafter"/>
</dbReference>
<keyword evidence="4" id="KW-1185">Reference proteome</keyword>
<sequence>MLARLESPWNSIKAQPLRWAIVTMLLAVIMTAASVWFAERLQEFLGDGSMTADPARVPAVQVALVLGTSRLMPSGAPNLTFDYRLDAAAALWKAGKARYFIVSGNHTGRYDEPADMRAGLIERGVPPDAIYRDGKGFRTWDSVVRAHKVFGLDRMVIVSQRSHVARALFLARSLGMEAYGFDAREEPEMPLMMRVRPYLAAVLSYYDAWRGVLPHHIGPQVMVGADPAL</sequence>
<keyword evidence="1" id="KW-0472">Membrane</keyword>
<dbReference type="InterPro" id="IPR051599">
    <property type="entry name" value="Cell_Envelope_Assoc"/>
</dbReference>
<feature type="transmembrane region" description="Helical" evidence="1">
    <location>
        <begin position="20"/>
        <end position="38"/>
    </location>
</feature>
<dbReference type="PANTHER" id="PTHR30336:SF20">
    <property type="entry name" value="DUF218 DOMAIN-CONTAINING PROTEIN"/>
    <property type="match status" value="1"/>
</dbReference>
<protein>
    <submittedName>
        <fullName evidence="3">SanA protein</fullName>
    </submittedName>
</protein>
<evidence type="ECO:0000259" key="2">
    <source>
        <dbReference type="Pfam" id="PF02698"/>
    </source>
</evidence>
<dbReference type="RefSeq" id="WP_170920780.1">
    <property type="nucleotide sequence ID" value="NZ_FUWJ01000001.1"/>
</dbReference>
<dbReference type="AlphaFoldDB" id="A0A1T4KC51"/>
<evidence type="ECO:0000256" key="1">
    <source>
        <dbReference type="SAM" id="Phobius"/>
    </source>
</evidence>
<dbReference type="EMBL" id="FUWJ01000001">
    <property type="protein sequence ID" value="SJZ39999.1"/>
    <property type="molecule type" value="Genomic_DNA"/>
</dbReference>
<accession>A0A1T4KC51</accession>
<dbReference type="Proteomes" id="UP000190092">
    <property type="component" value="Unassembled WGS sequence"/>
</dbReference>
<evidence type="ECO:0000313" key="3">
    <source>
        <dbReference type="EMBL" id="SJZ39999.1"/>
    </source>
</evidence>
<keyword evidence="1" id="KW-1133">Transmembrane helix</keyword>
<feature type="domain" description="DUF218" evidence="2">
    <location>
        <begin position="62"/>
        <end position="178"/>
    </location>
</feature>
<dbReference type="STRING" id="225324.SAMN02745126_00881"/>
<organism evidence="3 4">
    <name type="scientific">Enhydrobacter aerosaccus</name>
    <dbReference type="NCBI Taxonomy" id="225324"/>
    <lineage>
        <taxon>Bacteria</taxon>
        <taxon>Pseudomonadati</taxon>
        <taxon>Pseudomonadota</taxon>
        <taxon>Alphaproteobacteria</taxon>
        <taxon>Hyphomicrobiales</taxon>
        <taxon>Enhydrobacter</taxon>
    </lineage>
</organism>
<gene>
    <name evidence="3" type="ORF">SAMN02745126_00881</name>
</gene>
<keyword evidence="1" id="KW-0812">Transmembrane</keyword>
<evidence type="ECO:0000313" key="4">
    <source>
        <dbReference type="Proteomes" id="UP000190092"/>
    </source>
</evidence>